<keyword evidence="2 5" id="KW-0808">Transferase</keyword>
<dbReference type="GO" id="GO:0032259">
    <property type="term" value="P:methylation"/>
    <property type="evidence" value="ECO:0007669"/>
    <property type="project" value="UniProtKB-KW"/>
</dbReference>
<evidence type="ECO:0000313" key="8">
    <source>
        <dbReference type="EMBL" id="MFD2117991.1"/>
    </source>
</evidence>
<organism evidence="8 9">
    <name type="scientific">Paenibacillus yanchengensis</name>
    <dbReference type="NCBI Taxonomy" id="2035833"/>
    <lineage>
        <taxon>Bacteria</taxon>
        <taxon>Bacillati</taxon>
        <taxon>Bacillota</taxon>
        <taxon>Bacilli</taxon>
        <taxon>Bacillales</taxon>
        <taxon>Paenibacillaceae</taxon>
        <taxon>Paenibacillus</taxon>
    </lineage>
</organism>
<evidence type="ECO:0000256" key="7">
    <source>
        <dbReference type="RuleBase" id="RU000417"/>
    </source>
</evidence>
<dbReference type="EMBL" id="JBHUHO010000049">
    <property type="protein sequence ID" value="MFD2117991.1"/>
    <property type="molecule type" value="Genomic_DNA"/>
</dbReference>
<feature type="active site" evidence="5">
    <location>
        <position position="82"/>
    </location>
</feature>
<keyword evidence="9" id="KW-1185">Reference proteome</keyword>
<dbReference type="InterPro" id="IPR050390">
    <property type="entry name" value="C5-Methyltransferase"/>
</dbReference>
<dbReference type="Gene3D" id="3.40.50.150">
    <property type="entry name" value="Vaccinia Virus protein VP39"/>
    <property type="match status" value="1"/>
</dbReference>
<gene>
    <name evidence="8" type="ORF">ACFSJH_19950</name>
</gene>
<dbReference type="PRINTS" id="PR00105">
    <property type="entry name" value="C5METTRFRASE"/>
</dbReference>
<evidence type="ECO:0000256" key="2">
    <source>
        <dbReference type="ARBA" id="ARBA00022679"/>
    </source>
</evidence>
<dbReference type="RefSeq" id="WP_377775472.1">
    <property type="nucleotide sequence ID" value="NZ_JBHUHO010000049.1"/>
</dbReference>
<name>A0ABW4YQG4_9BACL</name>
<evidence type="ECO:0000256" key="1">
    <source>
        <dbReference type="ARBA" id="ARBA00022603"/>
    </source>
</evidence>
<evidence type="ECO:0000256" key="5">
    <source>
        <dbReference type="PROSITE-ProRule" id="PRU01016"/>
    </source>
</evidence>
<dbReference type="PROSITE" id="PS51679">
    <property type="entry name" value="SAM_MT_C5"/>
    <property type="match status" value="1"/>
</dbReference>
<dbReference type="NCBIfam" id="TIGR00675">
    <property type="entry name" value="dcm"/>
    <property type="match status" value="1"/>
</dbReference>
<dbReference type="Gene3D" id="3.90.120.10">
    <property type="entry name" value="DNA Methylase, subunit A, domain 2"/>
    <property type="match status" value="1"/>
</dbReference>
<evidence type="ECO:0000313" key="9">
    <source>
        <dbReference type="Proteomes" id="UP001597362"/>
    </source>
</evidence>
<evidence type="ECO:0000256" key="3">
    <source>
        <dbReference type="ARBA" id="ARBA00022691"/>
    </source>
</evidence>
<proteinExistence type="inferred from homology"/>
<keyword evidence="3 5" id="KW-0949">S-adenosyl-L-methionine</keyword>
<evidence type="ECO:0000256" key="4">
    <source>
        <dbReference type="ARBA" id="ARBA00022747"/>
    </source>
</evidence>
<dbReference type="SUPFAM" id="SSF53335">
    <property type="entry name" value="S-adenosyl-L-methionine-dependent methyltransferases"/>
    <property type="match status" value="1"/>
</dbReference>
<dbReference type="EC" id="2.1.1.37" evidence="7"/>
<accession>A0ABW4YQG4</accession>
<evidence type="ECO:0000256" key="6">
    <source>
        <dbReference type="RuleBase" id="RU000416"/>
    </source>
</evidence>
<comment type="catalytic activity">
    <reaction evidence="7">
        <text>a 2'-deoxycytidine in DNA + S-adenosyl-L-methionine = a 5-methyl-2'-deoxycytidine in DNA + S-adenosyl-L-homocysteine + H(+)</text>
        <dbReference type="Rhea" id="RHEA:13681"/>
        <dbReference type="Rhea" id="RHEA-COMP:11369"/>
        <dbReference type="Rhea" id="RHEA-COMP:11370"/>
        <dbReference type="ChEBI" id="CHEBI:15378"/>
        <dbReference type="ChEBI" id="CHEBI:57856"/>
        <dbReference type="ChEBI" id="CHEBI:59789"/>
        <dbReference type="ChEBI" id="CHEBI:85452"/>
        <dbReference type="ChEBI" id="CHEBI:85454"/>
        <dbReference type="EC" id="2.1.1.37"/>
    </reaction>
</comment>
<protein>
    <recommendedName>
        <fullName evidence="7">Cytosine-specific methyltransferase</fullName>
        <ecNumber evidence="7">2.1.1.37</ecNumber>
    </recommendedName>
</protein>
<comment type="caution">
    <text evidence="8">The sequence shown here is derived from an EMBL/GenBank/DDBJ whole genome shotgun (WGS) entry which is preliminary data.</text>
</comment>
<dbReference type="Pfam" id="PF00145">
    <property type="entry name" value="DNA_methylase"/>
    <property type="match status" value="1"/>
</dbReference>
<reference evidence="9" key="1">
    <citation type="journal article" date="2019" name="Int. J. Syst. Evol. Microbiol.">
        <title>The Global Catalogue of Microorganisms (GCM) 10K type strain sequencing project: providing services to taxonomists for standard genome sequencing and annotation.</title>
        <authorList>
            <consortium name="The Broad Institute Genomics Platform"/>
            <consortium name="The Broad Institute Genome Sequencing Center for Infectious Disease"/>
            <person name="Wu L."/>
            <person name="Ma J."/>
        </authorList>
    </citation>
    <scope>NUCLEOTIDE SEQUENCE [LARGE SCALE GENOMIC DNA]</scope>
    <source>
        <strain evidence="9">GH52</strain>
    </source>
</reference>
<dbReference type="PROSITE" id="PS00094">
    <property type="entry name" value="C5_MTASE_1"/>
    <property type="match status" value="1"/>
</dbReference>
<dbReference type="Proteomes" id="UP001597362">
    <property type="component" value="Unassembled WGS sequence"/>
</dbReference>
<keyword evidence="4" id="KW-0680">Restriction system</keyword>
<dbReference type="InterPro" id="IPR018117">
    <property type="entry name" value="C5_DNA_meth_AS"/>
</dbReference>
<dbReference type="PANTHER" id="PTHR10629:SF52">
    <property type="entry name" value="DNA (CYTOSINE-5)-METHYLTRANSFERASE 1"/>
    <property type="match status" value="1"/>
</dbReference>
<comment type="similarity">
    <text evidence="5 6">Belongs to the class I-like SAM-binding methyltransferase superfamily. C5-methyltransferase family.</text>
</comment>
<sequence>MKEFICIESFSGAGGLGLGLQDAGFEIGAAFDLQPQAVLTYIKNLSDKCFVADATKLTGAILMERVGIQKGELDLFAGGPPCQGFSNQKRGAHLGDDRNHLVLEYVRLVREINPKFFLLENVSMLGKKRGKLFIKAIEKELVDYSLYPHFYNSADYGLAQTRERFIIVGKRRDITASFQIPPPTVAIWKTVGEVLADLPEPPIDSRQEHPEYANHYRANITDLNIERFSHVPQGGGWKDIPWDLRLKCHQNADTSKGGWPDVYGRLKWDGYAPTITGGFDSFTRGRYGHPHENRSITPREAARLQGFPDWFEFYGNRSEVRHQIGNAVPPFLAEVIGRNIIETLLEVKSNKLSNEKLTQLV</sequence>
<dbReference type="InterPro" id="IPR029063">
    <property type="entry name" value="SAM-dependent_MTases_sf"/>
</dbReference>
<dbReference type="InterPro" id="IPR001525">
    <property type="entry name" value="C5_MeTfrase"/>
</dbReference>
<keyword evidence="1 5" id="KW-0489">Methyltransferase</keyword>
<dbReference type="PANTHER" id="PTHR10629">
    <property type="entry name" value="CYTOSINE-SPECIFIC METHYLTRANSFERASE"/>
    <property type="match status" value="1"/>
</dbReference>
<dbReference type="GO" id="GO:0003886">
    <property type="term" value="F:DNA (cytosine-5-)-methyltransferase activity"/>
    <property type="evidence" value="ECO:0007669"/>
    <property type="project" value="UniProtKB-EC"/>
</dbReference>